<proteinExistence type="inferred from homology"/>
<dbReference type="InterPro" id="IPR033120">
    <property type="entry name" value="HOTDOG_ACOT"/>
</dbReference>
<dbReference type="InterPro" id="IPR006683">
    <property type="entry name" value="Thioestr_dom"/>
</dbReference>
<name>A0A5M6CHJ0_9BACT</name>
<feature type="domain" description="HotDog ACOT-type" evidence="4">
    <location>
        <begin position="4"/>
        <end position="116"/>
    </location>
</feature>
<dbReference type="AlphaFoldDB" id="A0A5M6CHJ0"/>
<dbReference type="RefSeq" id="WP_150032340.1">
    <property type="nucleotide sequence ID" value="NZ_VWSH01000002.1"/>
</dbReference>
<dbReference type="SUPFAM" id="SSF54637">
    <property type="entry name" value="Thioesterase/thiol ester dehydrase-isomerase"/>
    <property type="match status" value="1"/>
</dbReference>
<comment type="similarity">
    <text evidence="1">Belongs to the acyl coenzyme A hydrolase family.</text>
</comment>
<organism evidence="5 6">
    <name type="scientific">Taibaiella lutea</name>
    <dbReference type="NCBI Taxonomy" id="2608001"/>
    <lineage>
        <taxon>Bacteria</taxon>
        <taxon>Pseudomonadati</taxon>
        <taxon>Bacteroidota</taxon>
        <taxon>Chitinophagia</taxon>
        <taxon>Chitinophagales</taxon>
        <taxon>Chitinophagaceae</taxon>
        <taxon>Taibaiella</taxon>
    </lineage>
</organism>
<comment type="caution">
    <text evidence="5">The sequence shown here is derived from an EMBL/GenBank/DDBJ whole genome shotgun (WGS) entry which is preliminary data.</text>
</comment>
<evidence type="ECO:0000256" key="1">
    <source>
        <dbReference type="ARBA" id="ARBA00010458"/>
    </source>
</evidence>
<accession>A0A5M6CHJ0</accession>
<evidence type="ECO:0000256" key="3">
    <source>
        <dbReference type="PROSITE-ProRule" id="PRU01106"/>
    </source>
</evidence>
<dbReference type="GO" id="GO:0005829">
    <property type="term" value="C:cytosol"/>
    <property type="evidence" value="ECO:0007669"/>
    <property type="project" value="TreeGrafter"/>
</dbReference>
<dbReference type="PANTHER" id="PTHR11049:SF16">
    <property type="entry name" value="PROTEIN VDLD"/>
    <property type="match status" value="1"/>
</dbReference>
<dbReference type="PANTHER" id="PTHR11049">
    <property type="entry name" value="ACYL COENZYME A THIOESTER HYDROLASE"/>
    <property type="match status" value="1"/>
</dbReference>
<evidence type="ECO:0000259" key="4">
    <source>
        <dbReference type="PROSITE" id="PS51770"/>
    </source>
</evidence>
<dbReference type="CDD" id="cd03442">
    <property type="entry name" value="BFIT_BACH"/>
    <property type="match status" value="1"/>
</dbReference>
<dbReference type="InterPro" id="IPR040170">
    <property type="entry name" value="Cytosol_ACT"/>
</dbReference>
<dbReference type="GO" id="GO:0006637">
    <property type="term" value="P:acyl-CoA metabolic process"/>
    <property type="evidence" value="ECO:0007669"/>
    <property type="project" value="TreeGrafter"/>
</dbReference>
<sequence>MPADRNHIELQFLSEPSDVNFGGKVHGGMMMKWIDQAAYTCAVQWSESYCVTVYVGGIRFYHPVSIGHLVKMEARIIYTGKTSMHIAVDAFSKQVGKDKFVKNTHCVIVFVALDEAGKPKAIKEFTPKTETEIAMRDYALKLMELRKDIEDEMMPYIKG</sequence>
<evidence type="ECO:0000313" key="5">
    <source>
        <dbReference type="EMBL" id="KAA5534661.1"/>
    </source>
</evidence>
<dbReference type="Proteomes" id="UP000323632">
    <property type="component" value="Unassembled WGS sequence"/>
</dbReference>
<dbReference type="InterPro" id="IPR029069">
    <property type="entry name" value="HotDog_dom_sf"/>
</dbReference>
<evidence type="ECO:0000313" key="6">
    <source>
        <dbReference type="Proteomes" id="UP000323632"/>
    </source>
</evidence>
<keyword evidence="6" id="KW-1185">Reference proteome</keyword>
<keyword evidence="2 3" id="KW-0378">Hydrolase</keyword>
<dbReference type="EMBL" id="VWSH01000002">
    <property type="protein sequence ID" value="KAA5534661.1"/>
    <property type="molecule type" value="Genomic_DNA"/>
</dbReference>
<gene>
    <name evidence="5" type="ORF">F0919_08585</name>
</gene>
<dbReference type="Pfam" id="PF03061">
    <property type="entry name" value="4HBT"/>
    <property type="match status" value="1"/>
</dbReference>
<reference evidence="5 6" key="1">
    <citation type="submission" date="2019-09" db="EMBL/GenBank/DDBJ databases">
        <title>Genome sequence and assembly of Taibaiella sp.</title>
        <authorList>
            <person name="Chhetri G."/>
        </authorList>
    </citation>
    <scope>NUCLEOTIDE SEQUENCE [LARGE SCALE GENOMIC DNA]</scope>
    <source>
        <strain evidence="5 6">KVB11</strain>
    </source>
</reference>
<dbReference type="PROSITE" id="PS51770">
    <property type="entry name" value="HOTDOG_ACOT"/>
    <property type="match status" value="1"/>
</dbReference>
<protein>
    <submittedName>
        <fullName evidence="5">Acyl-CoA thioesterase</fullName>
    </submittedName>
</protein>
<evidence type="ECO:0000256" key="2">
    <source>
        <dbReference type="ARBA" id="ARBA00022801"/>
    </source>
</evidence>
<dbReference type="Gene3D" id="3.10.129.10">
    <property type="entry name" value="Hotdog Thioesterase"/>
    <property type="match status" value="1"/>
</dbReference>
<dbReference type="GO" id="GO:0052816">
    <property type="term" value="F:long-chain fatty acyl-CoA hydrolase activity"/>
    <property type="evidence" value="ECO:0007669"/>
    <property type="project" value="TreeGrafter"/>
</dbReference>